<dbReference type="Pfam" id="PF00089">
    <property type="entry name" value="Trypsin"/>
    <property type="match status" value="1"/>
</dbReference>
<dbReference type="InterPro" id="IPR018114">
    <property type="entry name" value="TRYPSIN_HIS"/>
</dbReference>
<comment type="caution">
    <text evidence="15">Lacks conserved residue(s) required for the propagation of feature annotation.</text>
</comment>
<dbReference type="InterPro" id="IPR001314">
    <property type="entry name" value="Peptidase_S1A"/>
</dbReference>
<evidence type="ECO:0000256" key="5">
    <source>
        <dbReference type="ARBA" id="ARBA00022737"/>
    </source>
</evidence>
<dbReference type="Pfam" id="PF01390">
    <property type="entry name" value="SEA"/>
    <property type="match status" value="1"/>
</dbReference>
<feature type="disulfide bond" evidence="14">
    <location>
        <begin position="667"/>
        <end position="682"/>
    </location>
</feature>
<reference evidence="22" key="3">
    <citation type="submission" date="2025-09" db="UniProtKB">
        <authorList>
            <consortium name="Ensembl"/>
        </authorList>
    </citation>
    <scope>IDENTIFICATION</scope>
</reference>
<evidence type="ECO:0000259" key="19">
    <source>
        <dbReference type="PROSITE" id="PS50060"/>
    </source>
</evidence>
<dbReference type="CDD" id="cd00041">
    <property type="entry name" value="CUB"/>
    <property type="match status" value="2"/>
</dbReference>
<proteinExistence type="inferred from homology"/>
<dbReference type="InterPro" id="IPR013320">
    <property type="entry name" value="ConA-like_dom_sf"/>
</dbReference>
<dbReference type="PROSITE" id="PS01180">
    <property type="entry name" value="CUB"/>
    <property type="match status" value="2"/>
</dbReference>
<evidence type="ECO:0000259" key="21">
    <source>
        <dbReference type="PROSITE" id="PS50287"/>
    </source>
</evidence>
<dbReference type="AlphaFoldDB" id="A0AAZ1XFC6"/>
<dbReference type="FunFam" id="4.10.400.10:FF:000065">
    <property type="entry name" value="Transmembrane protease serine 7"/>
    <property type="match status" value="1"/>
</dbReference>
<feature type="domain" description="MAM" evidence="19">
    <location>
        <begin position="350"/>
        <end position="508"/>
    </location>
</feature>
<dbReference type="PANTHER" id="PTHR24252">
    <property type="entry name" value="ACROSIN-RELATED"/>
    <property type="match status" value="1"/>
</dbReference>
<evidence type="ECO:0000256" key="3">
    <source>
        <dbReference type="ARBA" id="ARBA00022670"/>
    </source>
</evidence>
<dbReference type="InterPro" id="IPR001254">
    <property type="entry name" value="Trypsin_dom"/>
</dbReference>
<evidence type="ECO:0000256" key="1">
    <source>
        <dbReference type="ARBA" id="ARBA00004606"/>
    </source>
</evidence>
<dbReference type="Gene3D" id="2.60.120.290">
    <property type="entry name" value="Spermadhesin, CUB domain"/>
    <property type="match status" value="2"/>
</dbReference>
<protein>
    <recommendedName>
        <fullName evidence="24">Transmembrane serine protease 15</fullName>
    </recommendedName>
</protein>
<dbReference type="InterPro" id="IPR000998">
    <property type="entry name" value="MAM_dom"/>
</dbReference>
<dbReference type="FunFam" id="2.60.120.200:FF:000128">
    <property type="entry name" value="enteropeptidase isoform X2"/>
    <property type="match status" value="1"/>
</dbReference>
<evidence type="ECO:0000313" key="23">
    <source>
        <dbReference type="Proteomes" id="UP000472276"/>
    </source>
</evidence>
<dbReference type="Gene3D" id="2.60.120.200">
    <property type="match status" value="1"/>
</dbReference>
<keyword evidence="3 16" id="KW-0645">Protease</keyword>
<dbReference type="SMART" id="SM00042">
    <property type="entry name" value="CUB"/>
    <property type="match status" value="2"/>
</dbReference>
<dbReference type="GO" id="GO:0016020">
    <property type="term" value="C:membrane"/>
    <property type="evidence" value="ECO:0007669"/>
    <property type="project" value="UniProtKB-SubCell"/>
</dbReference>
<dbReference type="PROSITE" id="PS00135">
    <property type="entry name" value="TRYPSIN_SER"/>
    <property type="match status" value="1"/>
</dbReference>
<evidence type="ECO:0000256" key="13">
    <source>
        <dbReference type="PROSITE-ProRule" id="PRU00059"/>
    </source>
</evidence>
<keyword evidence="5" id="KW-0677">Repeat</keyword>
<keyword evidence="7 16" id="KW-0720">Serine protease</keyword>
<feature type="domain" description="CUB" evidence="17">
    <location>
        <begin position="529"/>
        <end position="639"/>
    </location>
</feature>
<dbReference type="InterPro" id="IPR035914">
    <property type="entry name" value="Sperma_CUB_dom_sf"/>
</dbReference>
<dbReference type="SMART" id="SM00137">
    <property type="entry name" value="MAM"/>
    <property type="match status" value="1"/>
</dbReference>
<dbReference type="GO" id="GO:0009566">
    <property type="term" value="P:fertilization"/>
    <property type="evidence" value="ECO:0007669"/>
    <property type="project" value="UniProtKB-ARBA"/>
</dbReference>
<evidence type="ECO:0000256" key="15">
    <source>
        <dbReference type="PROSITE-ProRule" id="PRU00196"/>
    </source>
</evidence>
<dbReference type="PROSITE" id="PS50024">
    <property type="entry name" value="SEA"/>
    <property type="match status" value="1"/>
</dbReference>
<feature type="disulfide bond" evidence="14">
    <location>
        <begin position="655"/>
        <end position="673"/>
    </location>
</feature>
<dbReference type="SMART" id="SM00192">
    <property type="entry name" value="LDLa"/>
    <property type="match status" value="2"/>
</dbReference>
<evidence type="ECO:0000256" key="7">
    <source>
        <dbReference type="ARBA" id="ARBA00022825"/>
    </source>
</evidence>
<keyword evidence="9" id="KW-1133">Transmembrane helix</keyword>
<evidence type="ECO:0000256" key="6">
    <source>
        <dbReference type="ARBA" id="ARBA00022801"/>
    </source>
</evidence>
<dbReference type="Gene3D" id="3.30.70.960">
    <property type="entry name" value="SEA domain"/>
    <property type="match status" value="1"/>
</dbReference>
<dbReference type="SUPFAM" id="SSF82671">
    <property type="entry name" value="SEA domain"/>
    <property type="match status" value="1"/>
</dbReference>
<dbReference type="InterPro" id="IPR036055">
    <property type="entry name" value="LDL_receptor-like_sf"/>
</dbReference>
<dbReference type="Gene3D" id="2.40.10.10">
    <property type="entry name" value="Trypsin-like serine proteases"/>
    <property type="match status" value="2"/>
</dbReference>
<sequence length="1046" mass="113013">MKSRLSSLEILLIIISSLLLICCIGLAVVSSLSLKPKGATEPVQLMGRMVIVEGAVFSEELKNFSSPQFKSLAFDVQQLVSEAFSASELRQLYESCWVQDFSRGSVVVTFSLRFSQLIDVKEVEQVLGAGLQRIEGGVLVIDTKTISITELTASGTTSAATASAAITASQTSGTTVSAGTSINPTGVTCGPYQTPCADEMTCILTSQLCDGVDDCPDASDETDALCATACDGQFVLRGPIGLFSSSKSDKYNSSSFCRWIIRVDDGLSVQVTFPQFETEENSDTLRLYEGVGPNKVLTAQFSGSTSPGNVWLLTNQSTVEFTSDDINNLSGFIATYSAANTSTLSNEDKLTCTFEQGMCFWRQQQDDNGDWFRIRGPTFPSLTGPSVDHTLGNSSGFYIVTSKSPGQWEKSFRLDSLPLTPSMQPMCLSFWYHMFGQDVHQLRLWLLMESDVTVFQKDGDYGDTWNYGQVTLNLTSEAMVVFEALKKGGMLNDIALDDITLTSDACGPAPPEPTNVPPPTTTPPIPADCGGPFDLWEPNSTFNTPNYPESYGNGAECLWTLHALEGHNIQLHFLDFDIEASSDMVEVRDGAGSNSTLLAVLTGNGPTHDLFSTANQVTVWFYTDSSVSGKGFRANFTSGVNLGSPAPCADGQFQCQTGSCIHGNNQCDGVVDCPDGSDEAKCVMLQVNGSSRLQVQIVSSLFTVCTDTWNSQLSNFTCQYLGYRSGEASFLQARPQDSPFALITISSDGTLKTNISETCHREEVMSLACNNQPCGVRQVTNVSREADQSEHGTPGDEGAGRVVGGVNAEEGAWPWIVSLLWRGHHACGASVIGSDWLLTAAHCVYGKNVDLQSWSAVLGLHAQNDQTSEAVQTRQVDRIVFNEQYNRRTKQADIAMMHLQQPINFTQWVQPVCLPPEGQNFTAGRKCFIAGWGRDTDGSLPNVLQEAKIPLVDQNLCQQQLPEYTITSSMLCAGYPEGGVDSCQGDSGGPLMCLDDGSWTLIGVTSFGAGCGLPQKPGVYARVSAFTSWIAQTRRSSSSSHFKDPL</sequence>
<feature type="domain" description="SRCR" evidence="21">
    <location>
        <begin position="671"/>
        <end position="770"/>
    </location>
</feature>
<evidence type="ECO:0000256" key="10">
    <source>
        <dbReference type="ARBA" id="ARBA00023136"/>
    </source>
</evidence>
<dbReference type="InterPro" id="IPR036772">
    <property type="entry name" value="SRCR-like_dom_sf"/>
</dbReference>
<dbReference type="Ensembl" id="ENSOABT00000070912.1">
    <property type="protein sequence ID" value="ENSOABP00000066338.1"/>
    <property type="gene ID" value="ENSOABG00000031557.1"/>
</dbReference>
<dbReference type="Pfam" id="PF00431">
    <property type="entry name" value="CUB"/>
    <property type="match status" value="2"/>
</dbReference>
<dbReference type="InterPro" id="IPR000859">
    <property type="entry name" value="CUB_dom"/>
</dbReference>
<evidence type="ECO:0000256" key="14">
    <source>
        <dbReference type="PROSITE-ProRule" id="PRU00124"/>
    </source>
</evidence>
<evidence type="ECO:0000256" key="8">
    <source>
        <dbReference type="ARBA" id="ARBA00022968"/>
    </source>
</evidence>
<dbReference type="SUPFAM" id="SSF50494">
    <property type="entry name" value="Trypsin-like serine proteases"/>
    <property type="match status" value="1"/>
</dbReference>
<comment type="similarity">
    <text evidence="2">Belongs to the DMBT1 family.</text>
</comment>
<dbReference type="InterPro" id="IPR009003">
    <property type="entry name" value="Peptidase_S1_PA"/>
</dbReference>
<dbReference type="Pfam" id="PF00057">
    <property type="entry name" value="Ldl_recept_a"/>
    <property type="match status" value="2"/>
</dbReference>
<dbReference type="InterPro" id="IPR002172">
    <property type="entry name" value="LDrepeatLR_classA_rpt"/>
</dbReference>
<evidence type="ECO:0000256" key="12">
    <source>
        <dbReference type="ARBA" id="ARBA00023180"/>
    </source>
</evidence>
<keyword evidence="23" id="KW-1185">Reference proteome</keyword>
<dbReference type="PROSITE" id="PS50287">
    <property type="entry name" value="SRCR_2"/>
    <property type="match status" value="1"/>
</dbReference>
<dbReference type="PROSITE" id="PS00134">
    <property type="entry name" value="TRYPSIN_HIS"/>
    <property type="match status" value="1"/>
</dbReference>
<evidence type="ECO:0000256" key="4">
    <source>
        <dbReference type="ARBA" id="ARBA00022692"/>
    </source>
</evidence>
<dbReference type="GO" id="GO:0004252">
    <property type="term" value="F:serine-type endopeptidase activity"/>
    <property type="evidence" value="ECO:0007669"/>
    <property type="project" value="InterPro"/>
</dbReference>
<keyword evidence="6 16" id="KW-0378">Hydrolase</keyword>
<dbReference type="FunFam" id="2.40.10.10:FF:000003">
    <property type="entry name" value="Transmembrane serine protease 3"/>
    <property type="match status" value="1"/>
</dbReference>
<dbReference type="InterPro" id="IPR023415">
    <property type="entry name" value="LDLR_class-A_CS"/>
</dbReference>
<keyword evidence="8" id="KW-0735">Signal-anchor</keyword>
<dbReference type="Proteomes" id="UP000472276">
    <property type="component" value="Unassembled WGS sequence"/>
</dbReference>
<dbReference type="Pfam" id="PF00629">
    <property type="entry name" value="MAM"/>
    <property type="match status" value="1"/>
</dbReference>
<dbReference type="SMART" id="SM00020">
    <property type="entry name" value="Tryp_SPc"/>
    <property type="match status" value="1"/>
</dbReference>
<dbReference type="SUPFAM" id="SSF57424">
    <property type="entry name" value="LDL receptor-like module"/>
    <property type="match status" value="2"/>
</dbReference>
<dbReference type="SUPFAM" id="SSF49899">
    <property type="entry name" value="Concanavalin A-like lectins/glucanases"/>
    <property type="match status" value="1"/>
</dbReference>
<dbReference type="SMART" id="SM00200">
    <property type="entry name" value="SEA"/>
    <property type="match status" value="1"/>
</dbReference>
<feature type="domain" description="CUB" evidence="17">
    <location>
        <begin position="230"/>
        <end position="339"/>
    </location>
</feature>
<evidence type="ECO:0000259" key="20">
    <source>
        <dbReference type="PROSITE" id="PS50240"/>
    </source>
</evidence>
<evidence type="ECO:0000259" key="18">
    <source>
        <dbReference type="PROSITE" id="PS50024"/>
    </source>
</evidence>
<dbReference type="PROSITE" id="PS50060">
    <property type="entry name" value="MAM_2"/>
    <property type="match status" value="1"/>
</dbReference>
<dbReference type="PROSITE" id="PS01209">
    <property type="entry name" value="LDLRA_1"/>
    <property type="match status" value="2"/>
</dbReference>
<dbReference type="Pfam" id="PF15494">
    <property type="entry name" value="SRCR_2"/>
    <property type="match status" value="1"/>
</dbReference>
<dbReference type="PRINTS" id="PR00722">
    <property type="entry name" value="CHYMOTRYPSIN"/>
</dbReference>
<dbReference type="SUPFAM" id="SSF49854">
    <property type="entry name" value="Spermadhesin, CUB domain"/>
    <property type="match status" value="2"/>
</dbReference>
<dbReference type="InterPro" id="IPR033116">
    <property type="entry name" value="TRYPSIN_SER"/>
</dbReference>
<dbReference type="FunFam" id="2.60.120.290:FF:000005">
    <property type="entry name" value="Procollagen C-endopeptidase enhancer 1"/>
    <property type="match status" value="1"/>
</dbReference>
<dbReference type="CDD" id="cd00190">
    <property type="entry name" value="Tryp_SPc"/>
    <property type="match status" value="1"/>
</dbReference>
<keyword evidence="12" id="KW-0325">Glycoprotein</keyword>
<dbReference type="PANTHER" id="PTHR24252:SF16">
    <property type="entry name" value="TRANSMEMBRANE SERINE PROTEASE 15"/>
    <property type="match status" value="1"/>
</dbReference>
<dbReference type="SUPFAM" id="SSF56487">
    <property type="entry name" value="SRCR-like"/>
    <property type="match status" value="1"/>
</dbReference>
<keyword evidence="11 14" id="KW-1015">Disulfide bond</keyword>
<gene>
    <name evidence="22" type="primary">TMPRSS15</name>
</gene>
<feature type="disulfide bond" evidence="14">
    <location>
        <begin position="648"/>
        <end position="660"/>
    </location>
</feature>
<feature type="domain" description="Peptidase S1" evidence="20">
    <location>
        <begin position="802"/>
        <end position="1035"/>
    </location>
</feature>
<dbReference type="InterPro" id="IPR001190">
    <property type="entry name" value="SRCR"/>
</dbReference>
<dbReference type="InterPro" id="IPR036364">
    <property type="entry name" value="SEA_dom_sf"/>
</dbReference>
<dbReference type="CDD" id="cd00112">
    <property type="entry name" value="LDLa"/>
    <property type="match status" value="2"/>
</dbReference>
<name>A0AAZ1XFC6_OREAU</name>
<dbReference type="PROSITE" id="PS50240">
    <property type="entry name" value="TRYPSIN_DOM"/>
    <property type="match status" value="1"/>
</dbReference>
<evidence type="ECO:0000256" key="2">
    <source>
        <dbReference type="ARBA" id="ARBA00009931"/>
    </source>
</evidence>
<feature type="domain" description="SEA" evidence="18">
    <location>
        <begin position="39"/>
        <end position="158"/>
    </location>
</feature>
<evidence type="ECO:0000256" key="9">
    <source>
        <dbReference type="ARBA" id="ARBA00022989"/>
    </source>
</evidence>
<reference evidence="22" key="2">
    <citation type="submission" date="2025-08" db="UniProtKB">
        <authorList>
            <consortium name="Ensembl"/>
        </authorList>
    </citation>
    <scope>IDENTIFICATION</scope>
</reference>
<reference evidence="23" key="1">
    <citation type="submission" date="2020-03" db="EMBL/GenBank/DDBJ databases">
        <title>Evolution of repeat sequences and sex chromosomes of tilapia species revealed by chromosome-level genomes.</title>
        <authorList>
            <person name="Xu L."/>
            <person name="Tao W."/>
            <person name="Wang D."/>
            <person name="Zhou Q."/>
        </authorList>
    </citation>
    <scope>NUCLEOTIDE SEQUENCE [LARGE SCALE GENOMIC DNA]</scope>
    <source>
        <strain evidence="23">Israel</strain>
    </source>
</reference>
<accession>A0AAZ1XFC6</accession>
<feature type="disulfide bond" evidence="13">
    <location>
        <begin position="230"/>
        <end position="257"/>
    </location>
</feature>
<dbReference type="GO" id="GO:0006508">
    <property type="term" value="P:proteolysis"/>
    <property type="evidence" value="ECO:0007669"/>
    <property type="project" value="UniProtKB-KW"/>
</dbReference>
<dbReference type="InterPro" id="IPR043504">
    <property type="entry name" value="Peptidase_S1_PA_chymotrypsin"/>
</dbReference>
<evidence type="ECO:0000256" key="11">
    <source>
        <dbReference type="ARBA" id="ARBA00023157"/>
    </source>
</evidence>
<dbReference type="CDD" id="cd06263">
    <property type="entry name" value="MAM"/>
    <property type="match status" value="1"/>
</dbReference>
<comment type="subcellular location">
    <subcellularLocation>
        <location evidence="1">Membrane</location>
        <topology evidence="1">Single-pass type II membrane protein</topology>
    </subcellularLocation>
</comment>
<evidence type="ECO:0000256" key="16">
    <source>
        <dbReference type="RuleBase" id="RU363034"/>
    </source>
</evidence>
<keyword evidence="4" id="KW-0812">Transmembrane</keyword>
<dbReference type="InterPro" id="IPR000082">
    <property type="entry name" value="SEA_dom"/>
</dbReference>
<dbReference type="Gene3D" id="4.10.400.10">
    <property type="entry name" value="Low-density Lipoprotein Receptor"/>
    <property type="match status" value="2"/>
</dbReference>
<evidence type="ECO:0000313" key="22">
    <source>
        <dbReference type="Ensembl" id="ENSOABP00000066338.1"/>
    </source>
</evidence>
<evidence type="ECO:0008006" key="24">
    <source>
        <dbReference type="Google" id="ProtNLM"/>
    </source>
</evidence>
<keyword evidence="10" id="KW-0472">Membrane</keyword>
<evidence type="ECO:0000259" key="17">
    <source>
        <dbReference type="PROSITE" id="PS01180"/>
    </source>
</evidence>
<dbReference type="PROSITE" id="PS50068">
    <property type="entry name" value="LDLRA_2"/>
    <property type="match status" value="2"/>
</dbReference>
<dbReference type="SMART" id="SM00202">
    <property type="entry name" value="SR"/>
    <property type="match status" value="1"/>
</dbReference>
<organism evidence="22 23">
    <name type="scientific">Oreochromis aureus</name>
    <name type="common">Israeli tilapia</name>
    <name type="synonym">Chromis aureus</name>
    <dbReference type="NCBI Taxonomy" id="47969"/>
    <lineage>
        <taxon>Eukaryota</taxon>
        <taxon>Metazoa</taxon>
        <taxon>Chordata</taxon>
        <taxon>Craniata</taxon>
        <taxon>Vertebrata</taxon>
        <taxon>Euteleostomi</taxon>
        <taxon>Actinopterygii</taxon>
        <taxon>Neopterygii</taxon>
        <taxon>Teleostei</taxon>
        <taxon>Neoteleostei</taxon>
        <taxon>Acanthomorphata</taxon>
        <taxon>Ovalentaria</taxon>
        <taxon>Cichlomorphae</taxon>
        <taxon>Cichliformes</taxon>
        <taxon>Cichlidae</taxon>
        <taxon>African cichlids</taxon>
        <taxon>Pseudocrenilabrinae</taxon>
        <taxon>Oreochromini</taxon>
        <taxon>Oreochromis</taxon>
    </lineage>
</organism>